<name>A0ACC5YXD7_9TELE</name>
<sequence length="90" mass="10087">MTNSSPPRPPKPEKRRSIWSRFSRRGPVTSTDLTVQYTVSAAAPSAGYSKPRFPSPKSGPKPYKARGGHLAHYDEDDYNSAANIRMHRKM</sequence>
<gene>
    <name evidence="1" type="ORF">PDJAM_G00056910</name>
</gene>
<comment type="caution">
    <text evidence="1">The sequence shown here is derived from an EMBL/GenBank/DDBJ whole genome shotgun (WGS) entry which is preliminary data.</text>
</comment>
<evidence type="ECO:0000313" key="1">
    <source>
        <dbReference type="EMBL" id="MCJ8740280.1"/>
    </source>
</evidence>
<organism evidence="1 2">
    <name type="scientific">Pangasius djambal</name>
    <dbReference type="NCBI Taxonomy" id="1691987"/>
    <lineage>
        <taxon>Eukaryota</taxon>
        <taxon>Metazoa</taxon>
        <taxon>Chordata</taxon>
        <taxon>Craniata</taxon>
        <taxon>Vertebrata</taxon>
        <taxon>Euteleostomi</taxon>
        <taxon>Actinopterygii</taxon>
        <taxon>Neopterygii</taxon>
        <taxon>Teleostei</taxon>
        <taxon>Ostariophysi</taxon>
        <taxon>Siluriformes</taxon>
        <taxon>Pangasiidae</taxon>
        <taxon>Pangasius</taxon>
    </lineage>
</organism>
<evidence type="ECO:0000313" key="2">
    <source>
        <dbReference type="Proteomes" id="UP000830395"/>
    </source>
</evidence>
<protein>
    <submittedName>
        <fullName evidence="1">Uncharacterized protein</fullName>
    </submittedName>
</protein>
<keyword evidence="2" id="KW-1185">Reference proteome</keyword>
<reference evidence="1" key="1">
    <citation type="submission" date="2020-02" db="EMBL/GenBank/DDBJ databases">
        <title>Genome sequencing of the panga catfish, Pangasius djambal.</title>
        <authorList>
            <person name="Wen M."/>
            <person name="Zahm M."/>
            <person name="Roques C."/>
            <person name="Cabau C."/>
            <person name="Klopp C."/>
            <person name="Donnadieu C."/>
            <person name="Jouanno E."/>
            <person name="Avarre J.-C."/>
            <person name="Campet M."/>
            <person name="Ha T."/>
            <person name="Dugue R."/>
            <person name="Lampietro C."/>
            <person name="Louis A."/>
            <person name="Herpin A."/>
            <person name="Echchiki A."/>
            <person name="Berthelot C."/>
            <person name="Parey E."/>
            <person name="Roest-Crollius H."/>
            <person name="Braasch I."/>
            <person name="Postlethwait J.H."/>
            <person name="Bobe J."/>
            <person name="Montfort J."/>
            <person name="Bouchez O."/>
            <person name="Begum T."/>
            <person name="Schartl M."/>
            <person name="Gustiano R."/>
            <person name="Guiguen Y."/>
        </authorList>
    </citation>
    <scope>NUCLEOTIDE SEQUENCE</scope>
    <source>
        <strain evidence="1">Pdj_M5554</strain>
    </source>
</reference>
<accession>A0ACC5YXD7</accession>
<proteinExistence type="predicted"/>
<dbReference type="Proteomes" id="UP000830395">
    <property type="component" value="Chromosome 14"/>
</dbReference>
<dbReference type="EMBL" id="CM040988">
    <property type="protein sequence ID" value="MCJ8740280.1"/>
    <property type="molecule type" value="Genomic_DNA"/>
</dbReference>